<proteinExistence type="predicted"/>
<feature type="domain" description="Peptidoglycan binding-like" evidence="2">
    <location>
        <begin position="40"/>
        <end position="96"/>
    </location>
</feature>
<dbReference type="Proteomes" id="UP000005139">
    <property type="component" value="Unassembled WGS sequence"/>
</dbReference>
<organism evidence="4 5">
    <name type="scientific">Thermosinus carboxydivorans Nor1</name>
    <dbReference type="NCBI Taxonomy" id="401526"/>
    <lineage>
        <taxon>Bacteria</taxon>
        <taxon>Bacillati</taxon>
        <taxon>Bacillota</taxon>
        <taxon>Negativicutes</taxon>
        <taxon>Selenomonadales</taxon>
        <taxon>Sporomusaceae</taxon>
        <taxon>Thermosinus</taxon>
    </lineage>
</organism>
<dbReference type="RefSeq" id="WP_007288356.1">
    <property type="nucleotide sequence ID" value="NZ_AAWL01000002.1"/>
</dbReference>
<name>A1HMV2_9FIRM</name>
<evidence type="ECO:0000313" key="5">
    <source>
        <dbReference type="Proteomes" id="UP000005139"/>
    </source>
</evidence>
<feature type="domain" description="3D" evidence="3">
    <location>
        <begin position="147"/>
        <end position="209"/>
    </location>
</feature>
<evidence type="ECO:0000313" key="4">
    <source>
        <dbReference type="EMBL" id="EAX48585.1"/>
    </source>
</evidence>
<dbReference type="GO" id="GO:0004553">
    <property type="term" value="F:hydrolase activity, hydrolyzing O-glycosyl compounds"/>
    <property type="evidence" value="ECO:0007669"/>
    <property type="project" value="InterPro"/>
</dbReference>
<comment type="caution">
    <text evidence="4">The sequence shown here is derived from an EMBL/GenBank/DDBJ whole genome shotgun (WGS) entry which is preliminary data.</text>
</comment>
<dbReference type="Pfam" id="PF01471">
    <property type="entry name" value="PG_binding_1"/>
    <property type="match status" value="1"/>
</dbReference>
<evidence type="ECO:0000256" key="1">
    <source>
        <dbReference type="ARBA" id="ARBA00022729"/>
    </source>
</evidence>
<dbReference type="InterPro" id="IPR059180">
    <property type="entry name" value="3D_YorM"/>
</dbReference>
<accession>A1HMV2</accession>
<evidence type="ECO:0000259" key="2">
    <source>
        <dbReference type="Pfam" id="PF01471"/>
    </source>
</evidence>
<dbReference type="InterPro" id="IPR051933">
    <property type="entry name" value="Resuscitation_pf_RpfB"/>
</dbReference>
<dbReference type="Gene3D" id="2.40.40.10">
    <property type="entry name" value="RlpA-like domain"/>
    <property type="match status" value="1"/>
</dbReference>
<dbReference type="SUPFAM" id="SSF47090">
    <property type="entry name" value="PGBD-like"/>
    <property type="match status" value="1"/>
</dbReference>
<dbReference type="GO" id="GO:0019867">
    <property type="term" value="C:outer membrane"/>
    <property type="evidence" value="ECO:0007669"/>
    <property type="project" value="InterPro"/>
</dbReference>
<dbReference type="Gene3D" id="1.10.101.10">
    <property type="entry name" value="PGBD-like superfamily/PGBD"/>
    <property type="match status" value="1"/>
</dbReference>
<dbReference type="GO" id="GO:0009254">
    <property type="term" value="P:peptidoglycan turnover"/>
    <property type="evidence" value="ECO:0007669"/>
    <property type="project" value="InterPro"/>
</dbReference>
<dbReference type="AlphaFoldDB" id="A1HMV2"/>
<dbReference type="InterPro" id="IPR010611">
    <property type="entry name" value="3D_dom"/>
</dbReference>
<dbReference type="InterPro" id="IPR036366">
    <property type="entry name" value="PGBDSf"/>
</dbReference>
<sequence length="210" mass="22868" precursor="true">MRKMRTVAALMVAAIIFSLVGLAPVSATALGERVLQVGATGDDVRELQIRLNELDFYAGTVDGVFGPQTQHAVKMFEKANNLESDGIADQDLLTFMQKKVPKVSRNLPERYKTVLDIVATAYAPGPHDNGKWGNLTHIGTQVRPGIIAVDPKVIPLGTRVYIEFPDGHGMYAVAEDTGGAIKGNRIDIAMWTVAEAYKFGIQKVKVYVLD</sequence>
<dbReference type="EMBL" id="AAWL01000002">
    <property type="protein sequence ID" value="EAX48585.1"/>
    <property type="molecule type" value="Genomic_DNA"/>
</dbReference>
<gene>
    <name evidence="4" type="ORF">TcarDRAFT_2057</name>
</gene>
<dbReference type="InterPro" id="IPR036908">
    <property type="entry name" value="RlpA-like_sf"/>
</dbReference>
<dbReference type="InterPro" id="IPR002477">
    <property type="entry name" value="Peptidoglycan-bd-like"/>
</dbReference>
<protein>
    <submittedName>
        <fullName evidence="4">3D domain protein</fullName>
    </submittedName>
</protein>
<evidence type="ECO:0000259" key="3">
    <source>
        <dbReference type="Pfam" id="PF06725"/>
    </source>
</evidence>
<dbReference type="CDD" id="cd14667">
    <property type="entry name" value="3D_containing_proteins"/>
    <property type="match status" value="1"/>
</dbReference>
<reference evidence="4 5" key="1">
    <citation type="submission" date="2007-01" db="EMBL/GenBank/DDBJ databases">
        <title>Annotation of the draft genome assembly of Thermosinus carboxydivorans Nor1.</title>
        <authorList>
            <consortium name="US DOE Joint Genome Institute (JGI-ORNL)"/>
            <person name="Larimer F."/>
            <person name="Land M."/>
            <person name="Hauser L."/>
        </authorList>
    </citation>
    <scope>NUCLEOTIDE SEQUENCE [LARGE SCALE GENOMIC DNA]</scope>
    <source>
        <strain evidence="4 5">Nor1</strain>
    </source>
</reference>
<keyword evidence="5" id="KW-1185">Reference proteome</keyword>
<keyword evidence="1" id="KW-0732">Signal</keyword>
<dbReference type="SUPFAM" id="SSF50685">
    <property type="entry name" value="Barwin-like endoglucanases"/>
    <property type="match status" value="1"/>
</dbReference>
<dbReference type="eggNOG" id="COG3584">
    <property type="taxonomic scope" value="Bacteria"/>
</dbReference>
<reference evidence="4 5" key="2">
    <citation type="submission" date="2007-01" db="EMBL/GenBank/DDBJ databases">
        <title>Sequencing of the draft genome and assembly of Thermosinus carboxydivorans Nor1.</title>
        <authorList>
            <consortium name="US DOE Joint Genome Institute (JGI-PGF)"/>
            <person name="Copeland A."/>
            <person name="Lucas S."/>
            <person name="Lapidus A."/>
            <person name="Barry K."/>
            <person name="Glavina del Rio T."/>
            <person name="Dalin E."/>
            <person name="Tice H."/>
            <person name="Bruce D."/>
            <person name="Pitluck S."/>
            <person name="Richardson P."/>
        </authorList>
    </citation>
    <scope>NUCLEOTIDE SEQUENCE [LARGE SCALE GENOMIC DNA]</scope>
    <source>
        <strain evidence="4 5">Nor1</strain>
    </source>
</reference>
<dbReference type="PANTHER" id="PTHR39160">
    <property type="entry name" value="CELL WALL-BINDING PROTEIN YOCH"/>
    <property type="match status" value="1"/>
</dbReference>
<dbReference type="InterPro" id="IPR036365">
    <property type="entry name" value="PGBD-like_sf"/>
</dbReference>
<dbReference type="Pfam" id="PF06725">
    <property type="entry name" value="3D"/>
    <property type="match status" value="1"/>
</dbReference>
<dbReference type="PANTHER" id="PTHR39160:SF4">
    <property type="entry name" value="RESUSCITATION-PROMOTING FACTOR RPFB"/>
    <property type="match status" value="1"/>
</dbReference>